<dbReference type="EMBL" id="JMPJ01000076">
    <property type="protein sequence ID" value="KFC77285.1"/>
    <property type="molecule type" value="Genomic_DNA"/>
</dbReference>
<gene>
    <name evidence="6" type="ORF">GEAM_4411</name>
</gene>
<keyword evidence="7" id="KW-1185">Reference proteome</keyword>
<dbReference type="Pfam" id="PF12833">
    <property type="entry name" value="HTH_18"/>
    <property type="match status" value="1"/>
</dbReference>
<dbReference type="GO" id="GO:0003700">
    <property type="term" value="F:DNA-binding transcription factor activity"/>
    <property type="evidence" value="ECO:0007669"/>
    <property type="project" value="InterPro"/>
</dbReference>
<dbReference type="Gene3D" id="1.10.10.60">
    <property type="entry name" value="Homeodomain-like"/>
    <property type="match status" value="1"/>
</dbReference>
<dbReference type="PROSITE" id="PS01124">
    <property type="entry name" value="HTH_ARAC_FAMILY_2"/>
    <property type="match status" value="1"/>
</dbReference>
<organism evidence="6 7">
    <name type="scientific">Ewingella americana (strain ATCC 33852 / DSM 4580 / CCUG 14506 / JCM 5911 / LMG 7869 / NCTC 12157 / CDC 1468-78)</name>
    <dbReference type="NCBI Taxonomy" id="910964"/>
    <lineage>
        <taxon>Bacteria</taxon>
        <taxon>Pseudomonadati</taxon>
        <taxon>Pseudomonadota</taxon>
        <taxon>Gammaproteobacteria</taxon>
        <taxon>Enterobacterales</taxon>
        <taxon>Yersiniaceae</taxon>
        <taxon>Ewingella</taxon>
    </lineage>
</organism>
<keyword evidence="1" id="KW-0678">Repressor</keyword>
<dbReference type="Pfam" id="PF02311">
    <property type="entry name" value="AraC_binding"/>
    <property type="match status" value="1"/>
</dbReference>
<dbReference type="Proteomes" id="UP000028640">
    <property type="component" value="Unassembled WGS sequence"/>
</dbReference>
<name>A0A085G0P0_EWIA3</name>
<evidence type="ECO:0000256" key="3">
    <source>
        <dbReference type="ARBA" id="ARBA00023125"/>
    </source>
</evidence>
<dbReference type="Gene3D" id="2.60.120.10">
    <property type="entry name" value="Jelly Rolls"/>
    <property type="match status" value="1"/>
</dbReference>
<keyword evidence="3" id="KW-0238">DNA-binding</keyword>
<dbReference type="SMART" id="SM00342">
    <property type="entry name" value="HTH_ARAC"/>
    <property type="match status" value="1"/>
</dbReference>
<proteinExistence type="predicted"/>
<dbReference type="AlphaFoldDB" id="A0A085G0P0"/>
<dbReference type="PROSITE" id="PS00041">
    <property type="entry name" value="HTH_ARAC_FAMILY_1"/>
    <property type="match status" value="1"/>
</dbReference>
<feature type="domain" description="HTH araC/xylS-type" evidence="5">
    <location>
        <begin position="177"/>
        <end position="254"/>
    </location>
</feature>
<dbReference type="SUPFAM" id="SSF51182">
    <property type="entry name" value="RmlC-like cupins"/>
    <property type="match status" value="1"/>
</dbReference>
<dbReference type="InterPro" id="IPR011051">
    <property type="entry name" value="RmlC_Cupin_sf"/>
</dbReference>
<evidence type="ECO:0000259" key="5">
    <source>
        <dbReference type="PROSITE" id="PS01124"/>
    </source>
</evidence>
<dbReference type="OrthoDB" id="5949386at2"/>
<dbReference type="SUPFAM" id="SSF46689">
    <property type="entry name" value="Homeodomain-like"/>
    <property type="match status" value="2"/>
</dbReference>
<dbReference type="GO" id="GO:0043565">
    <property type="term" value="F:sequence-specific DNA binding"/>
    <property type="evidence" value="ECO:0007669"/>
    <property type="project" value="InterPro"/>
</dbReference>
<protein>
    <submittedName>
        <fullName evidence="6">AraC family transcriptional regulator</fullName>
    </submittedName>
</protein>
<evidence type="ECO:0000313" key="7">
    <source>
        <dbReference type="Proteomes" id="UP000028640"/>
    </source>
</evidence>
<dbReference type="CDD" id="cd06124">
    <property type="entry name" value="cupin_NimR-like_N"/>
    <property type="match status" value="1"/>
</dbReference>
<dbReference type="GeneID" id="78382199"/>
<accession>A0A085G0P0</accession>
<dbReference type="STRING" id="910964.GEAM_4411"/>
<dbReference type="InterPro" id="IPR014710">
    <property type="entry name" value="RmlC-like_jellyroll"/>
</dbReference>
<dbReference type="PANTHER" id="PTHR11019">
    <property type="entry name" value="HTH-TYPE TRANSCRIPTIONAL REGULATOR NIMR"/>
    <property type="match status" value="1"/>
</dbReference>
<dbReference type="InterPro" id="IPR018062">
    <property type="entry name" value="HTH_AraC-typ_CS"/>
</dbReference>
<dbReference type="InterPro" id="IPR018060">
    <property type="entry name" value="HTH_AraC"/>
</dbReference>
<dbReference type="PANTHER" id="PTHR11019:SF159">
    <property type="entry name" value="TRANSCRIPTIONAL REGULATOR-RELATED"/>
    <property type="match status" value="1"/>
</dbReference>
<keyword evidence="2" id="KW-0805">Transcription regulation</keyword>
<dbReference type="eggNOG" id="COG2207">
    <property type="taxonomic scope" value="Bacteria"/>
</dbReference>
<evidence type="ECO:0000256" key="4">
    <source>
        <dbReference type="ARBA" id="ARBA00023163"/>
    </source>
</evidence>
<dbReference type="InterPro" id="IPR009057">
    <property type="entry name" value="Homeodomain-like_sf"/>
</dbReference>
<sequence>MRNVSINLLDATPRPVVAIRTDYAYGTQLAWHSHRRAQLLYGAPGVMEVSTQHGSWVVPQQSAVWIPAETPHKVVMLGVSTRSLYIEPAAIPRSGEQCEVIAIPPLLRQLLLDAVELPLEYATSGRDGALVSLMMHEIARAPTLPLHIAFPRQSALAKLCQGFLQQPNIHTLPSHWAELLHISERTFNRQFRAETGMSFLQWRQRACVVLALSRLATGEPVTTVALDMGYDSPAAFSTMFRKMLGQPPSAFSHFTGAVSNISR</sequence>
<dbReference type="InterPro" id="IPR003313">
    <property type="entry name" value="AraC-bd"/>
</dbReference>
<evidence type="ECO:0000256" key="2">
    <source>
        <dbReference type="ARBA" id="ARBA00023015"/>
    </source>
</evidence>
<keyword evidence="4" id="KW-0804">Transcription</keyword>
<reference evidence="6 7" key="1">
    <citation type="submission" date="2014-05" db="EMBL/GenBank/DDBJ databases">
        <title>ATOL: Assembling a taxonomically balanced genome-scale reconstruction of the evolutionary history of the Enterobacteriaceae.</title>
        <authorList>
            <person name="Plunkett G.III."/>
            <person name="Neeno-Eckwall E.C."/>
            <person name="Glasner J.D."/>
            <person name="Perna N.T."/>
        </authorList>
    </citation>
    <scope>NUCLEOTIDE SEQUENCE [LARGE SCALE GENOMIC DNA]</scope>
    <source>
        <strain evidence="6 7">ATCC 33852</strain>
    </source>
</reference>
<dbReference type="FunFam" id="1.10.10.60:FF:000132">
    <property type="entry name" value="AraC family transcriptional regulator"/>
    <property type="match status" value="1"/>
</dbReference>
<comment type="caution">
    <text evidence="6">The sequence shown here is derived from an EMBL/GenBank/DDBJ whole genome shotgun (WGS) entry which is preliminary data.</text>
</comment>
<evidence type="ECO:0000313" key="6">
    <source>
        <dbReference type="EMBL" id="KFC77285.1"/>
    </source>
</evidence>
<dbReference type="RefSeq" id="WP_034796185.1">
    <property type="nucleotide sequence ID" value="NZ_JMPJ01000076.1"/>
</dbReference>
<evidence type="ECO:0000256" key="1">
    <source>
        <dbReference type="ARBA" id="ARBA00022491"/>
    </source>
</evidence>